<dbReference type="Gene3D" id="3.40.50.720">
    <property type="entry name" value="NAD(P)-binding Rossmann-like Domain"/>
    <property type="match status" value="1"/>
</dbReference>
<organism evidence="4 5">
    <name type="scientific">Melghirimyces profundicolus</name>
    <dbReference type="NCBI Taxonomy" id="1242148"/>
    <lineage>
        <taxon>Bacteria</taxon>
        <taxon>Bacillati</taxon>
        <taxon>Bacillota</taxon>
        <taxon>Bacilli</taxon>
        <taxon>Bacillales</taxon>
        <taxon>Thermoactinomycetaceae</taxon>
        <taxon>Melghirimyces</taxon>
    </lineage>
</organism>
<dbReference type="PANTHER" id="PTHR43639:SF1">
    <property type="entry name" value="SHORT-CHAIN DEHYDROGENASE_REDUCTASE FAMILY PROTEIN"/>
    <property type="match status" value="1"/>
</dbReference>
<dbReference type="SUPFAM" id="SSF51735">
    <property type="entry name" value="NAD(P)-binding Rossmann-fold domains"/>
    <property type="match status" value="1"/>
</dbReference>
<keyword evidence="5" id="KW-1185">Reference proteome</keyword>
<evidence type="ECO:0000256" key="1">
    <source>
        <dbReference type="ARBA" id="ARBA00006484"/>
    </source>
</evidence>
<dbReference type="PROSITE" id="PS00061">
    <property type="entry name" value="ADH_SHORT"/>
    <property type="match status" value="1"/>
</dbReference>
<dbReference type="PRINTS" id="PR00080">
    <property type="entry name" value="SDRFAMILY"/>
</dbReference>
<evidence type="ECO:0000313" key="5">
    <source>
        <dbReference type="Proteomes" id="UP000244240"/>
    </source>
</evidence>
<dbReference type="GO" id="GO:0016491">
    <property type="term" value="F:oxidoreductase activity"/>
    <property type="evidence" value="ECO:0007669"/>
    <property type="project" value="UniProtKB-KW"/>
</dbReference>
<dbReference type="InterPro" id="IPR002347">
    <property type="entry name" value="SDR_fam"/>
</dbReference>
<dbReference type="NCBIfam" id="NF005559">
    <property type="entry name" value="PRK07231.1"/>
    <property type="match status" value="1"/>
</dbReference>
<dbReference type="FunFam" id="3.40.50.720:FF:000084">
    <property type="entry name" value="Short-chain dehydrogenase reductase"/>
    <property type="match status" value="1"/>
</dbReference>
<proteinExistence type="inferred from homology"/>
<dbReference type="PRINTS" id="PR00081">
    <property type="entry name" value="GDHRDH"/>
</dbReference>
<evidence type="ECO:0000256" key="2">
    <source>
        <dbReference type="ARBA" id="ARBA00023002"/>
    </source>
</evidence>
<comment type="similarity">
    <text evidence="1">Belongs to the short-chain dehydrogenases/reductases (SDR) family.</text>
</comment>
<dbReference type="InterPro" id="IPR036291">
    <property type="entry name" value="NAD(P)-bd_dom_sf"/>
</dbReference>
<dbReference type="InterPro" id="IPR057326">
    <property type="entry name" value="KR_dom"/>
</dbReference>
<dbReference type="PANTHER" id="PTHR43639">
    <property type="entry name" value="OXIDOREDUCTASE, SHORT-CHAIN DEHYDROGENASE/REDUCTASE FAMILY (AFU_ORTHOLOGUE AFUA_5G02870)"/>
    <property type="match status" value="1"/>
</dbReference>
<dbReference type="GO" id="GO:0008206">
    <property type="term" value="P:bile acid metabolic process"/>
    <property type="evidence" value="ECO:0007669"/>
    <property type="project" value="UniProtKB-ARBA"/>
</dbReference>
<accession>A0A2T6C8G6</accession>
<dbReference type="EMBL" id="QBKR01000002">
    <property type="protein sequence ID" value="PTX64611.1"/>
    <property type="molecule type" value="Genomic_DNA"/>
</dbReference>
<evidence type="ECO:0000259" key="3">
    <source>
        <dbReference type="SMART" id="SM00822"/>
    </source>
</evidence>
<comment type="caution">
    <text evidence="4">The sequence shown here is derived from an EMBL/GenBank/DDBJ whole genome shotgun (WGS) entry which is preliminary data.</text>
</comment>
<sequence length="249" mass="26328">MNLKEKVAIVTGGGSGMGRATAQSLVRKGARVAVADLHETAARETAQALGPTAMAAVTDVSIDESVERMVRQVIEGFGRIDMLVNCAGVPMTFTPVEELEETEWDRILKVNTKSVYLTVKHAVPHMKRTGGGTIINIASIAGVRARPGLTAYCASKGAVLSLTQALALELAPDGIRVNAINPGPAQTPMLKRFVGEGKTAERDIQKIFVESVPLGFLIEPEDIAEAVLYLAGARKITGEILNVDGGRGI</sequence>
<dbReference type="RefSeq" id="WP_108021673.1">
    <property type="nucleotide sequence ID" value="NZ_QBKR01000002.1"/>
</dbReference>
<evidence type="ECO:0000313" key="4">
    <source>
        <dbReference type="EMBL" id="PTX64611.1"/>
    </source>
</evidence>
<reference evidence="4 5" key="1">
    <citation type="submission" date="2018-04" db="EMBL/GenBank/DDBJ databases">
        <title>Genomic Encyclopedia of Archaeal and Bacterial Type Strains, Phase II (KMG-II): from individual species to whole genera.</title>
        <authorList>
            <person name="Goeker M."/>
        </authorList>
    </citation>
    <scope>NUCLEOTIDE SEQUENCE [LARGE SCALE GENOMIC DNA]</scope>
    <source>
        <strain evidence="4 5">DSM 45787</strain>
    </source>
</reference>
<gene>
    <name evidence="4" type="ORF">C8P63_102105</name>
</gene>
<dbReference type="Proteomes" id="UP000244240">
    <property type="component" value="Unassembled WGS sequence"/>
</dbReference>
<dbReference type="AlphaFoldDB" id="A0A2T6C8G6"/>
<protein>
    <submittedName>
        <fullName evidence="4">3-oxoacyl-[acyl-carrier protein] reductase</fullName>
    </submittedName>
</protein>
<dbReference type="InterPro" id="IPR020904">
    <property type="entry name" value="Sc_DH/Rdtase_CS"/>
</dbReference>
<dbReference type="SMART" id="SM00822">
    <property type="entry name" value="PKS_KR"/>
    <property type="match status" value="1"/>
</dbReference>
<dbReference type="Pfam" id="PF13561">
    <property type="entry name" value="adh_short_C2"/>
    <property type="match status" value="1"/>
</dbReference>
<keyword evidence="2" id="KW-0560">Oxidoreductase</keyword>
<name>A0A2T6C8G6_9BACL</name>
<feature type="domain" description="Ketoreductase" evidence="3">
    <location>
        <begin position="6"/>
        <end position="183"/>
    </location>
</feature>
<dbReference type="OrthoDB" id="286404at2"/>